<evidence type="ECO:0000259" key="3">
    <source>
        <dbReference type="Pfam" id="PF00791"/>
    </source>
</evidence>
<keyword evidence="2" id="KW-1133">Transmembrane helix</keyword>
<dbReference type="Pfam" id="PF00791">
    <property type="entry name" value="ZU5"/>
    <property type="match status" value="1"/>
</dbReference>
<keyword evidence="2" id="KW-0812">Transmembrane</keyword>
<keyword evidence="5" id="KW-1185">Reference proteome</keyword>
<reference evidence="4" key="1">
    <citation type="submission" date="2021-03" db="EMBL/GenBank/DDBJ databases">
        <authorList>
            <person name="Bekaert M."/>
        </authorList>
    </citation>
    <scope>NUCLEOTIDE SEQUENCE</scope>
</reference>
<evidence type="ECO:0000256" key="2">
    <source>
        <dbReference type="SAM" id="Phobius"/>
    </source>
</evidence>
<dbReference type="InterPro" id="IPR000906">
    <property type="entry name" value="ZU5_dom"/>
</dbReference>
<feature type="region of interest" description="Disordered" evidence="1">
    <location>
        <begin position="914"/>
        <end position="933"/>
    </location>
</feature>
<protein>
    <recommendedName>
        <fullName evidence="3">ZU5 domain-containing protein</fullName>
    </recommendedName>
</protein>
<dbReference type="AlphaFoldDB" id="A0A8S3VFA5"/>
<gene>
    <name evidence="4" type="ORF">MEDL_67283</name>
</gene>
<dbReference type="Proteomes" id="UP000683360">
    <property type="component" value="Unassembled WGS sequence"/>
</dbReference>
<dbReference type="EMBL" id="CAJPWZ010003288">
    <property type="protein sequence ID" value="CAG2255900.1"/>
    <property type="molecule type" value="Genomic_DNA"/>
</dbReference>
<feature type="domain" description="ZU5" evidence="3">
    <location>
        <begin position="402"/>
        <end position="485"/>
    </location>
</feature>
<dbReference type="OrthoDB" id="6066292at2759"/>
<sequence length="933" mass="106409">MRYIVRLAVAVAEPCKQSSDCMFENCDTNVSHIACHNHVCTCDANGQSGNRRLRTSDQGANDTATLNSYQNTTEIILTSNETTVHVDLTDMSDKSEMWFQVSIALFVVVGVFLVMFIFCFIRQRRILRKALSRTLNRKISIRTSSSHKYSINSGFEASEDKVSIAKTEDGAGQSQENVITRRNDSNCESGFESFPGSIMDKRRDNVYESGIGSMEGSIKEYKGKIEEEYTSVHERHAIFHTRHRRISEEDSYKEESEIQRTTQSLDFKDVLKTIEACTAGIRTIKNDADKNTDSFIEDDYENVLDVAEKGITSSVLDTEEITARNLENPTYGIIDEYDREIGDTVDGKESDDSEVDENACAGSNHHMYQNYGHLRKEYLSQYHSAATSLNFLNLNWDYKCDIDINGGLVKAPNSDISLCLPANFISTPATTIFWSVFAQDAEVKSRTNLDSCIVSPVVEYYTPLKENFDEYVVIELPHCISEHEDNMVQPYWFHPNAQPNENKINVNQIPLVNEDDLHSNALPEVFYIKTRPGFVTIYTIHFSVYFCACSQNFPLELYAVTFGKYVPIDHNQVNIKIKVHIADAKITLKDCLEALKQDEQVLGYSYKGKTEIDVADDIAGSDSIEIKVDFEDVPRNMNPIWKHSVDKAGFPIHPASKSWNLSNRFKCGNHKFIQTTKEWQFKNESPPRFRTVFQCFIEILYKKYIEDSIKHKAIEESDTDEGSDYEAMEHIDLEQAKCMSSHSTVPKSENGTSHTSHQCVSIRTRMTVDIDLSDTVIENHYPESIDELQCMPSRRGILPSIIYEIVDGLDDDKFNEMCRRLGADRELRSLMRSSDNMTRGKKYDLLDGIRDDMSDGKFCREILTVLMIMKENKLRQAISEHIQKATHTGQRSIASIEPQTANFQRLIPVQNEERETLHHSSSHNDETSIKVVE</sequence>
<accession>A0A8S3VFA5</accession>
<evidence type="ECO:0000313" key="5">
    <source>
        <dbReference type="Proteomes" id="UP000683360"/>
    </source>
</evidence>
<feature type="transmembrane region" description="Helical" evidence="2">
    <location>
        <begin position="97"/>
        <end position="121"/>
    </location>
</feature>
<organism evidence="4 5">
    <name type="scientific">Mytilus edulis</name>
    <name type="common">Blue mussel</name>
    <dbReference type="NCBI Taxonomy" id="6550"/>
    <lineage>
        <taxon>Eukaryota</taxon>
        <taxon>Metazoa</taxon>
        <taxon>Spiralia</taxon>
        <taxon>Lophotrochozoa</taxon>
        <taxon>Mollusca</taxon>
        <taxon>Bivalvia</taxon>
        <taxon>Autobranchia</taxon>
        <taxon>Pteriomorphia</taxon>
        <taxon>Mytilida</taxon>
        <taxon>Mytiloidea</taxon>
        <taxon>Mytilidae</taxon>
        <taxon>Mytilinae</taxon>
        <taxon>Mytilus</taxon>
    </lineage>
</organism>
<dbReference type="Gene3D" id="2.60.220.30">
    <property type="match status" value="1"/>
</dbReference>
<name>A0A8S3VFA5_MYTED</name>
<keyword evidence="2" id="KW-0472">Membrane</keyword>
<evidence type="ECO:0000256" key="1">
    <source>
        <dbReference type="SAM" id="MobiDB-lite"/>
    </source>
</evidence>
<comment type="caution">
    <text evidence="4">The sequence shown here is derived from an EMBL/GenBank/DDBJ whole genome shotgun (WGS) entry which is preliminary data.</text>
</comment>
<proteinExistence type="predicted"/>
<evidence type="ECO:0000313" key="4">
    <source>
        <dbReference type="EMBL" id="CAG2255900.1"/>
    </source>
</evidence>